<proteinExistence type="predicted"/>
<accession>A0A8S5TZD9</accession>
<protein>
    <submittedName>
        <fullName evidence="1">Uncharacterized protein</fullName>
    </submittedName>
</protein>
<sequence length="62" mass="7629">MKNKKYSDIIKDLRFTANKLADCVDYANFESLERRKIREVIDILENKVYEMEDFKNEEEYWS</sequence>
<evidence type="ECO:0000313" key="1">
    <source>
        <dbReference type="EMBL" id="DAF87566.1"/>
    </source>
</evidence>
<organism evidence="1">
    <name type="scientific">Siphoviridae sp. ctxyw6</name>
    <dbReference type="NCBI Taxonomy" id="2825742"/>
    <lineage>
        <taxon>Viruses</taxon>
        <taxon>Duplodnaviria</taxon>
        <taxon>Heunggongvirae</taxon>
        <taxon>Uroviricota</taxon>
        <taxon>Caudoviricetes</taxon>
    </lineage>
</organism>
<reference evidence="1" key="1">
    <citation type="journal article" date="2021" name="Proc. Natl. Acad. Sci. U.S.A.">
        <title>A Catalog of Tens of Thousands of Viruses from Human Metagenomes Reveals Hidden Associations with Chronic Diseases.</title>
        <authorList>
            <person name="Tisza M.J."/>
            <person name="Buck C.B."/>
        </authorList>
    </citation>
    <scope>NUCLEOTIDE SEQUENCE</scope>
    <source>
        <strain evidence="1">Ctxyw6</strain>
    </source>
</reference>
<dbReference type="EMBL" id="BK015963">
    <property type="protein sequence ID" value="DAF87566.1"/>
    <property type="molecule type" value="Genomic_DNA"/>
</dbReference>
<name>A0A8S5TZD9_9CAUD</name>